<comment type="caution">
    <text evidence="1">The sequence shown here is derived from an EMBL/GenBank/DDBJ whole genome shotgun (WGS) entry which is preliminary data.</text>
</comment>
<dbReference type="SUPFAM" id="SSF46785">
    <property type="entry name" value="Winged helix' DNA-binding domain"/>
    <property type="match status" value="1"/>
</dbReference>
<dbReference type="InterPro" id="IPR055944">
    <property type="entry name" value="DUF7522"/>
</dbReference>
<dbReference type="InterPro" id="IPR036388">
    <property type="entry name" value="WH-like_DNA-bd_sf"/>
</dbReference>
<proteinExistence type="predicted"/>
<dbReference type="CDD" id="cd00090">
    <property type="entry name" value="HTH_ARSR"/>
    <property type="match status" value="1"/>
</dbReference>
<dbReference type="AlphaFoldDB" id="A0A643JWY6"/>
<protein>
    <submittedName>
        <fullName evidence="1">ArsR family transcriptional regulator</fullName>
    </submittedName>
</protein>
<gene>
    <name evidence="1" type="ORF">Hfx1149_11030</name>
</gene>
<name>A0A643JWY6_9EURY</name>
<dbReference type="EMBL" id="VZUS01000001">
    <property type="protein sequence ID" value="KAB1188539.1"/>
    <property type="molecule type" value="Genomic_DNA"/>
</dbReference>
<dbReference type="InterPro" id="IPR011991">
    <property type="entry name" value="ArsR-like_HTH"/>
</dbReference>
<dbReference type="Pfam" id="PF24366">
    <property type="entry name" value="DUF7522"/>
    <property type="match status" value="1"/>
</dbReference>
<dbReference type="RefSeq" id="WP_151138394.1">
    <property type="nucleotide sequence ID" value="NZ_VZUS01000001.1"/>
</dbReference>
<dbReference type="InterPro" id="IPR036390">
    <property type="entry name" value="WH_DNA-bd_sf"/>
</dbReference>
<dbReference type="Gene3D" id="1.10.10.10">
    <property type="entry name" value="Winged helix-like DNA-binding domain superfamily/Winged helix DNA-binding domain"/>
    <property type="match status" value="1"/>
</dbReference>
<evidence type="ECO:0000313" key="1">
    <source>
        <dbReference type="EMBL" id="KAB1188539.1"/>
    </source>
</evidence>
<reference evidence="1" key="1">
    <citation type="submission" date="2019-09" db="EMBL/GenBank/DDBJ databases">
        <title>Genomic analysis of Haloferax sp. CBA1149.</title>
        <authorList>
            <person name="Roh S.W."/>
        </authorList>
    </citation>
    <scope>NUCLEOTIDE SEQUENCE</scope>
    <source>
        <strain evidence="1">CBA1149</strain>
    </source>
</reference>
<accession>A0A643JWY6</accession>
<sequence length="229" mass="25256">MTETWDSAGYIASSRYRLTVCEYLSEHGSGLPSRIAVETDLAQPHVSRALSELRDQGIVELLVPESQQKGRLYGLTDLGELAYDRVALDQQVEIEVVDSDGFPSPELIEELESIHGDTLRAVTWCESDRAWVHFSSAPLRNEYDEETVKTVVSTLVNEEMLDEPLNELPTGGPEYIAIGLENAVVVRIPVANEITILVSLDKSFDTAVEGLANHCLRVTNPVVADSETD</sequence>
<organism evidence="1">
    <name type="scientific">Haloferax sp. CBA1149</name>
    <dbReference type="NCBI Taxonomy" id="2650753"/>
    <lineage>
        <taxon>Archaea</taxon>
        <taxon>Methanobacteriati</taxon>
        <taxon>Methanobacteriota</taxon>
        <taxon>Stenosarchaea group</taxon>
        <taxon>Halobacteria</taxon>
        <taxon>Halobacteriales</taxon>
        <taxon>Haloferacaceae</taxon>
        <taxon>Haloferax</taxon>
    </lineage>
</organism>